<evidence type="ECO:0000313" key="3">
    <source>
        <dbReference type="Proteomes" id="UP001189429"/>
    </source>
</evidence>
<dbReference type="InterPro" id="IPR016181">
    <property type="entry name" value="Acyl_CoA_acyltransferase"/>
</dbReference>
<dbReference type="Gene3D" id="3.40.630.30">
    <property type="match status" value="1"/>
</dbReference>
<comment type="caution">
    <text evidence="2">The sequence shown here is derived from an EMBL/GenBank/DDBJ whole genome shotgun (WGS) entry which is preliminary data.</text>
</comment>
<protein>
    <recommendedName>
        <fullName evidence="1">N-acetyltransferase domain-containing protein</fullName>
    </recommendedName>
</protein>
<dbReference type="EMBL" id="CAUYUJ010022238">
    <property type="protein sequence ID" value="CAK0909672.1"/>
    <property type="molecule type" value="Genomic_DNA"/>
</dbReference>
<dbReference type="Proteomes" id="UP001189429">
    <property type="component" value="Unassembled WGS sequence"/>
</dbReference>
<organism evidence="2 3">
    <name type="scientific">Prorocentrum cordatum</name>
    <dbReference type="NCBI Taxonomy" id="2364126"/>
    <lineage>
        <taxon>Eukaryota</taxon>
        <taxon>Sar</taxon>
        <taxon>Alveolata</taxon>
        <taxon>Dinophyceae</taxon>
        <taxon>Prorocentrales</taxon>
        <taxon>Prorocentraceae</taxon>
        <taxon>Prorocentrum</taxon>
    </lineage>
</organism>
<evidence type="ECO:0000313" key="2">
    <source>
        <dbReference type="EMBL" id="CAK0909672.1"/>
    </source>
</evidence>
<dbReference type="Pfam" id="PF08445">
    <property type="entry name" value="FR47"/>
    <property type="match status" value="1"/>
</dbReference>
<feature type="domain" description="N-acetyltransferase" evidence="1">
    <location>
        <begin position="156"/>
        <end position="297"/>
    </location>
</feature>
<gene>
    <name evidence="2" type="ORF">PCOR1329_LOCUS84027</name>
</gene>
<dbReference type="SUPFAM" id="SSF55729">
    <property type="entry name" value="Acyl-CoA N-acyltransferases (Nat)"/>
    <property type="match status" value="1"/>
</dbReference>
<reference evidence="2" key="1">
    <citation type="submission" date="2023-10" db="EMBL/GenBank/DDBJ databases">
        <authorList>
            <person name="Chen Y."/>
            <person name="Shah S."/>
            <person name="Dougan E. K."/>
            <person name="Thang M."/>
            <person name="Chan C."/>
        </authorList>
    </citation>
    <scope>NUCLEOTIDE SEQUENCE [LARGE SCALE GENOMIC DNA]</scope>
</reference>
<keyword evidence="3" id="KW-1185">Reference proteome</keyword>
<proteinExistence type="predicted"/>
<dbReference type="InterPro" id="IPR013653">
    <property type="entry name" value="GCN5-like_dom"/>
</dbReference>
<evidence type="ECO:0000259" key="1">
    <source>
        <dbReference type="PROSITE" id="PS51186"/>
    </source>
</evidence>
<dbReference type="PROSITE" id="PS51186">
    <property type="entry name" value="GNAT"/>
    <property type="match status" value="1"/>
</dbReference>
<accession>A0ABN9YDY2</accession>
<name>A0ABN9YDY2_9DINO</name>
<dbReference type="InterPro" id="IPR000182">
    <property type="entry name" value="GNAT_dom"/>
</dbReference>
<sequence>MALSEETDRQALEAFLMADPAVNLYAIGDLDPTCWGDCVWHGLREEGDPDGSGGTALRAVALLYRGLAVPVLQLLADPRDPAAVRAAERLLSLLGEAAVERLPAGAFEAHLNPGMDRILRSAGFRVTSRPHLRMAMGAADLAQFLADPPPVRGCGGEAQRLTPADAEACMDLCRTLERSWFEPQCLDSGVYYGIYGGGGGADGEGGGGGRTLLAMGGTHVASSDYKVAALGNVATRATQRRKGYGRVVTRALCLALAEEGYETVGLNVTTDNVAAIGMYESLRFRVVMNFVECDVDR</sequence>